<keyword evidence="2" id="KW-0732">Signal</keyword>
<evidence type="ECO:0000256" key="1">
    <source>
        <dbReference type="RuleBase" id="RU004003"/>
    </source>
</evidence>
<feature type="chain" id="PRO_5015399747" evidence="2">
    <location>
        <begin position="19"/>
        <end position="601"/>
    </location>
</feature>
<dbReference type="Proteomes" id="UP000239388">
    <property type="component" value="Unassembled WGS sequence"/>
</dbReference>
<accession>A0A2S8FA19</accession>
<dbReference type="PRINTS" id="PR00811">
    <property type="entry name" value="BCTERIALGSPD"/>
</dbReference>
<dbReference type="EMBL" id="PUIB01000023">
    <property type="protein sequence ID" value="PQO28991.1"/>
    <property type="molecule type" value="Genomic_DNA"/>
</dbReference>
<comment type="similarity">
    <text evidence="1">Belongs to the bacterial secretin family.</text>
</comment>
<dbReference type="PROSITE" id="PS00875">
    <property type="entry name" value="T2SP_D"/>
    <property type="match status" value="1"/>
</dbReference>
<comment type="caution">
    <text evidence="5">The sequence shown here is derived from an EMBL/GenBank/DDBJ whole genome shotgun (WGS) entry which is preliminary data.</text>
</comment>
<dbReference type="Pfam" id="PF00263">
    <property type="entry name" value="Secretin"/>
    <property type="match status" value="1"/>
</dbReference>
<dbReference type="InterPro" id="IPR050810">
    <property type="entry name" value="Bact_Secretion_Sys_Channel"/>
</dbReference>
<feature type="signal peptide" evidence="2">
    <location>
        <begin position="1"/>
        <end position="18"/>
    </location>
</feature>
<evidence type="ECO:0000256" key="2">
    <source>
        <dbReference type="SAM" id="SignalP"/>
    </source>
</evidence>
<name>A0A2S8FA19_9BACT</name>
<dbReference type="InterPro" id="IPR004846">
    <property type="entry name" value="T2SS/T3SS_dom"/>
</dbReference>
<dbReference type="PANTHER" id="PTHR30332">
    <property type="entry name" value="PROBABLE GENERAL SECRETION PATHWAY PROTEIN D"/>
    <property type="match status" value="1"/>
</dbReference>
<dbReference type="GO" id="GO:0015627">
    <property type="term" value="C:type II protein secretion system complex"/>
    <property type="evidence" value="ECO:0007669"/>
    <property type="project" value="TreeGrafter"/>
</dbReference>
<dbReference type="Pfam" id="PF13629">
    <property type="entry name" value="T2SS-T3SS_pil_N"/>
    <property type="match status" value="1"/>
</dbReference>
<dbReference type="PRINTS" id="PR01032">
    <property type="entry name" value="PHAGEIV"/>
</dbReference>
<dbReference type="InterPro" id="IPR032789">
    <property type="entry name" value="T2SS-T3SS_pil_N"/>
</dbReference>
<dbReference type="OrthoDB" id="9775455at2"/>
<dbReference type="InterPro" id="IPR004845">
    <property type="entry name" value="T2SS_GspD_CS"/>
</dbReference>
<organism evidence="5 6">
    <name type="scientific">Blastopirellula marina</name>
    <dbReference type="NCBI Taxonomy" id="124"/>
    <lineage>
        <taxon>Bacteria</taxon>
        <taxon>Pseudomonadati</taxon>
        <taxon>Planctomycetota</taxon>
        <taxon>Planctomycetia</taxon>
        <taxon>Pirellulales</taxon>
        <taxon>Pirellulaceae</taxon>
        <taxon>Blastopirellula</taxon>
    </lineage>
</organism>
<feature type="domain" description="Pilus formation protein N-terminal" evidence="4">
    <location>
        <begin position="107"/>
        <end position="173"/>
    </location>
</feature>
<proteinExistence type="inferred from homology"/>
<reference evidence="5 6" key="1">
    <citation type="submission" date="2018-02" db="EMBL/GenBank/DDBJ databases">
        <title>Comparative genomes isolates from brazilian mangrove.</title>
        <authorList>
            <person name="Araujo J.E."/>
            <person name="Taketani R.G."/>
            <person name="Silva M.C.P."/>
            <person name="Loureco M.V."/>
            <person name="Andreote F.D."/>
        </authorList>
    </citation>
    <scope>NUCLEOTIDE SEQUENCE [LARGE SCALE GENOMIC DNA]</scope>
    <source>
        <strain evidence="5 6">NAP PRIS-MGV</strain>
    </source>
</reference>
<sequence length="601" mass="65861">MLLAAAVVAVLTASPLVAQQPMQAARHQGKLYEFAPPAEQGVRLAQANGPQQIVPISPLPAPAINQPPLARLDQLEELPPGLRAPTPDAATQNLYGNFIRETIDPQNVLDLVLGRPRILVFNETPIRIYLPDERVATYQVISDREISIVGNAVGTTVLNIWVPDADAPDKQRVLSYFLRVAPDVESAESMVQRYKRLEQEINQGFPESYVQLSFIGNRLIVRGEAKDAVEATQILEVLAVNSPTSQAAYEEANPLEIREQYIRNATDQLIQDEIQNLGQRLRRANVVNLLRIPGEQQVMLRVTVAEVNRNALRQIGADMQIGSSGDVSFLSLLLPETLGTFTGGNLAVDSTDFKLALNALRDMGYARTLAEPNLTTLNGKPAMFRAGDTFPVPLAESSFGGTAQGVQQEFVGVDVNFVPYITDRDRVRLIIRGSVSARDDQQSANVGGTDVPGTNTRDFSTTVELRDGQTLAIGGLMQTTLQTNDQRVPFLGDIPVVGTLFSNKSTSAQEQELVIIVTPQLVHPLEQCMTPPLPGADVFEPTDIEFFLGNRLESNRARDFRSSVRTDFGKQLAGERCHEAQFLIGPTGQSFNCCNQPMLFK</sequence>
<dbReference type="AlphaFoldDB" id="A0A2S8FA19"/>
<dbReference type="PANTHER" id="PTHR30332:SF17">
    <property type="entry name" value="TYPE IV PILIATION SYSTEM PROTEIN DR_0774-RELATED"/>
    <property type="match status" value="1"/>
</dbReference>
<evidence type="ECO:0000259" key="4">
    <source>
        <dbReference type="Pfam" id="PF13629"/>
    </source>
</evidence>
<protein>
    <submittedName>
        <fullName evidence="5">Secretion system protein</fullName>
    </submittedName>
</protein>
<evidence type="ECO:0000259" key="3">
    <source>
        <dbReference type="Pfam" id="PF00263"/>
    </source>
</evidence>
<evidence type="ECO:0000313" key="5">
    <source>
        <dbReference type="EMBL" id="PQO28991.1"/>
    </source>
</evidence>
<dbReference type="GO" id="GO:0009306">
    <property type="term" value="P:protein secretion"/>
    <property type="evidence" value="ECO:0007669"/>
    <property type="project" value="InterPro"/>
</dbReference>
<feature type="domain" description="Type II/III secretion system secretin-like" evidence="3">
    <location>
        <begin position="359"/>
        <end position="522"/>
    </location>
</feature>
<dbReference type="InterPro" id="IPR001775">
    <property type="entry name" value="GspD/PilQ"/>
</dbReference>
<gene>
    <name evidence="5" type="ORF">C5Y98_22540</name>
</gene>
<evidence type="ECO:0000313" key="6">
    <source>
        <dbReference type="Proteomes" id="UP000239388"/>
    </source>
</evidence>
<dbReference type="RefSeq" id="WP_105357667.1">
    <property type="nucleotide sequence ID" value="NZ_PUIB01000023.1"/>
</dbReference>